<evidence type="ECO:0008006" key="5">
    <source>
        <dbReference type="Google" id="ProtNLM"/>
    </source>
</evidence>
<keyword evidence="4" id="KW-1185">Reference proteome</keyword>
<protein>
    <recommendedName>
        <fullName evidence="5">Eisosome protein 1</fullName>
    </recommendedName>
</protein>
<dbReference type="EMBL" id="BTGB01000001">
    <property type="protein sequence ID" value="GMM44387.1"/>
    <property type="molecule type" value="Genomic_DNA"/>
</dbReference>
<reference evidence="3 4" key="1">
    <citation type="journal article" date="2023" name="Elife">
        <title>Identification of key yeast species and microbe-microbe interactions impacting larval growth of Drosophila in the wild.</title>
        <authorList>
            <person name="Mure A."/>
            <person name="Sugiura Y."/>
            <person name="Maeda R."/>
            <person name="Honda K."/>
            <person name="Sakurai N."/>
            <person name="Takahashi Y."/>
            <person name="Watada M."/>
            <person name="Katoh T."/>
            <person name="Gotoh A."/>
            <person name="Gotoh Y."/>
            <person name="Taniguchi I."/>
            <person name="Nakamura K."/>
            <person name="Hayashi T."/>
            <person name="Katayama T."/>
            <person name="Uemura T."/>
            <person name="Hattori Y."/>
        </authorList>
    </citation>
    <scope>NUCLEOTIDE SEQUENCE [LARGE SCALE GENOMIC DNA]</scope>
    <source>
        <strain evidence="3 4">PK-24</strain>
    </source>
</reference>
<feature type="region of interest" description="Disordered" evidence="2">
    <location>
        <begin position="528"/>
        <end position="564"/>
    </location>
</feature>
<comment type="caution">
    <text evidence="3">The sequence shown here is derived from an EMBL/GenBank/DDBJ whole genome shotgun (WGS) entry which is preliminary data.</text>
</comment>
<feature type="compositionally biased region" description="Polar residues" evidence="2">
    <location>
        <begin position="1"/>
        <end position="32"/>
    </location>
</feature>
<evidence type="ECO:0000256" key="1">
    <source>
        <dbReference type="SAM" id="Coils"/>
    </source>
</evidence>
<feature type="compositionally biased region" description="Basic and acidic residues" evidence="2">
    <location>
        <begin position="691"/>
        <end position="724"/>
    </location>
</feature>
<sequence>MSQEGTHNSTILHKTVSQSSKDWVSPFRTSGAVSPKKKVANEANYSSYISAGSVPVVKVDETAEETANEETVEEEAAKAELAEEQAEATAEANKEEEEETPLNPEQFEEEEYEIVDPEEEPLEAEEIEEVVVIDEPIETETEQPAAKQVEETPAKASKSIKPAVMEIPPVIKSHPKMLRRYKDNFNIASQIMNKNKIENLDRRVDLGAGLVLTEEQIYELAKKKLEPLMKQIDDRVAENNARDAEKAAQIETNIRLKDEAVVAGMLATYKATVDSKTKDVQDAHDTAFKELEQKAESSKTSAAKYIEDEKAAIIKDQQDAEQAEEDAITQHATNKEDLIKNADQYKLDKENELESFKSKQIEEKELAEKFENDATELKSKQVELQKELDSKKAELEEKIKKVEALIAEKHEKKETIRTSNYRAKVADRSFGIINSKFLQATTNVGVLSSQIGLLTDRFNAHSTKIDHYSTAGKDILQSKKADATKAAEDWQAHLDQVRLEEAQKQEQIKIAAEEERKRLEQEKIEEEARLAKEKEEEEARLAKEKEEAKQLAEKKKAEEEEENARIAAEVERLKEKKRLNEERLKLEKSVKEQEEAKTKSSTVGSTLGGVAGGLATGALGLGAGVATGVAVGGSGIASGASNIASNATNLVPQGKSVETPTDFHDELKNSNAGTSTNIDNPFYKGEFNDVVGKESDLPSIIHEEEEHLHDTSFEHKEPVLKDEEPKEEEPKEEEPKEEEPKEEATGDNETITDKTESEPTESSELSAFPDSSVPVSEPLTQISNESTNGHPAVVRRRSMVDEAIANMTPEQIAKMNTPLAQQIRKVPSKSSVKENIPDAPRSRSNSLTSKFKLKSRSRSNSINQASNRKTVNKSEISAPIAITTGAGAAAGVGSTVDNGTSKVKSAAPVSNNDPIDTTTTNASIAPSGLSNAEISEAKQVEIKSADHESPEKVYTNEDDDDDDYDLDSDLDRGNVNPVFTEKIGNTEETAPTTAHSADPNDNLVEVSTLETISSSEYRAHKDDPNYMIVHA</sequence>
<feature type="compositionally biased region" description="Basic and acidic residues" evidence="2">
    <location>
        <begin position="528"/>
        <end position="558"/>
    </location>
</feature>
<feature type="compositionally biased region" description="Basic and acidic residues" evidence="2">
    <location>
        <begin position="935"/>
        <end position="955"/>
    </location>
</feature>
<feature type="compositionally biased region" description="Polar residues" evidence="2">
    <location>
        <begin position="669"/>
        <end position="679"/>
    </location>
</feature>
<feature type="coiled-coil region" evidence="1">
    <location>
        <begin position="367"/>
        <end position="415"/>
    </location>
</feature>
<feature type="region of interest" description="Disordered" evidence="2">
    <location>
        <begin position="135"/>
        <end position="154"/>
    </location>
</feature>
<organism evidence="3 4">
    <name type="scientific">Pichia kluyveri</name>
    <name type="common">Yeast</name>
    <dbReference type="NCBI Taxonomy" id="36015"/>
    <lineage>
        <taxon>Eukaryota</taxon>
        <taxon>Fungi</taxon>
        <taxon>Dikarya</taxon>
        <taxon>Ascomycota</taxon>
        <taxon>Saccharomycotina</taxon>
        <taxon>Pichiomycetes</taxon>
        <taxon>Pichiales</taxon>
        <taxon>Pichiaceae</taxon>
        <taxon>Pichia</taxon>
    </lineage>
</organism>
<gene>
    <name evidence="3" type="ORF">DAPK24_009620</name>
</gene>
<feature type="compositionally biased region" description="Acidic residues" evidence="2">
    <location>
        <begin position="956"/>
        <end position="968"/>
    </location>
</feature>
<feature type="region of interest" description="Disordered" evidence="2">
    <location>
        <begin position="577"/>
        <end position="608"/>
    </location>
</feature>
<dbReference type="AlphaFoldDB" id="A0AAV5QZG0"/>
<dbReference type="Pfam" id="PF12757">
    <property type="entry name" value="Eisosome1"/>
    <property type="match status" value="1"/>
</dbReference>
<feature type="compositionally biased region" description="Polar residues" evidence="2">
    <location>
        <begin position="986"/>
        <end position="995"/>
    </location>
</feature>
<name>A0AAV5QZG0_PICKL</name>
<evidence type="ECO:0000313" key="4">
    <source>
        <dbReference type="Proteomes" id="UP001378960"/>
    </source>
</evidence>
<feature type="compositionally biased region" description="Acidic residues" evidence="2">
    <location>
        <begin position="725"/>
        <end position="737"/>
    </location>
</feature>
<feature type="region of interest" description="Disordered" evidence="2">
    <location>
        <begin position="898"/>
        <end position="1002"/>
    </location>
</feature>
<feature type="compositionally biased region" description="Basic and acidic residues" evidence="2">
    <location>
        <begin position="577"/>
        <end position="598"/>
    </location>
</feature>
<dbReference type="InterPro" id="IPR024527">
    <property type="entry name" value="Eisosome1"/>
</dbReference>
<feature type="region of interest" description="Disordered" evidence="2">
    <location>
        <begin position="651"/>
        <end position="793"/>
    </location>
</feature>
<feature type="compositionally biased region" description="Acidic residues" evidence="2">
    <location>
        <begin position="62"/>
        <end position="74"/>
    </location>
</feature>
<evidence type="ECO:0000256" key="2">
    <source>
        <dbReference type="SAM" id="MobiDB-lite"/>
    </source>
</evidence>
<dbReference type="Proteomes" id="UP001378960">
    <property type="component" value="Unassembled WGS sequence"/>
</dbReference>
<feature type="compositionally biased region" description="Polar residues" evidence="2">
    <location>
        <begin position="858"/>
        <end position="875"/>
    </location>
</feature>
<feature type="region of interest" description="Disordered" evidence="2">
    <location>
        <begin position="809"/>
        <end position="876"/>
    </location>
</feature>
<feature type="region of interest" description="Disordered" evidence="2">
    <location>
        <begin position="60"/>
        <end position="126"/>
    </location>
</feature>
<feature type="compositionally biased region" description="Acidic residues" evidence="2">
    <location>
        <begin position="94"/>
        <end position="126"/>
    </location>
</feature>
<accession>A0AAV5QZG0</accession>
<feature type="compositionally biased region" description="Polar residues" evidence="2">
    <location>
        <begin position="778"/>
        <end position="789"/>
    </location>
</feature>
<evidence type="ECO:0000313" key="3">
    <source>
        <dbReference type="EMBL" id="GMM44387.1"/>
    </source>
</evidence>
<keyword evidence="1" id="KW-0175">Coiled coil</keyword>
<proteinExistence type="predicted"/>
<feature type="compositionally biased region" description="Polar residues" evidence="2">
    <location>
        <begin position="898"/>
        <end position="933"/>
    </location>
</feature>
<feature type="region of interest" description="Disordered" evidence="2">
    <location>
        <begin position="1"/>
        <end position="43"/>
    </location>
</feature>